<dbReference type="SUPFAM" id="SSF52799">
    <property type="entry name" value="(Phosphotyrosine protein) phosphatases II"/>
    <property type="match status" value="1"/>
</dbReference>
<dbReference type="Gene3D" id="3.90.190.10">
    <property type="entry name" value="Protein tyrosine phosphatase superfamily"/>
    <property type="match status" value="1"/>
</dbReference>
<evidence type="ECO:0008006" key="3">
    <source>
        <dbReference type="Google" id="ProtNLM"/>
    </source>
</evidence>
<feature type="chain" id="PRO_5025682944" description="Tyrosine specific protein phosphatases domain-containing protein" evidence="1">
    <location>
        <begin position="20"/>
        <end position="245"/>
    </location>
</feature>
<dbReference type="PANTHER" id="PTHR38745">
    <property type="entry name" value="PHOSPHATASE, PUTATIVE-RELATED"/>
    <property type="match status" value="1"/>
</dbReference>
<name>A0A6B2LFY6_9EUKA</name>
<reference evidence="2" key="1">
    <citation type="journal article" date="2020" name="J. Eukaryot. Microbiol.">
        <title>De novo Sequencing, Assembly and Annotation of the Transcriptome for the Free-Living Testate Amoeba Arcella intermedia.</title>
        <authorList>
            <person name="Ribeiro G.M."/>
            <person name="Porfirio-Sousa A.L."/>
            <person name="Maurer-Alcala X.X."/>
            <person name="Katz L.A."/>
            <person name="Lahr D.J.G."/>
        </authorList>
    </citation>
    <scope>NUCLEOTIDE SEQUENCE</scope>
</reference>
<dbReference type="InterPro" id="IPR016130">
    <property type="entry name" value="Tyr_Pase_AS"/>
</dbReference>
<dbReference type="EMBL" id="GIBP01006801">
    <property type="protein sequence ID" value="NDV35770.1"/>
    <property type="molecule type" value="Transcribed_RNA"/>
</dbReference>
<feature type="signal peptide" evidence="1">
    <location>
        <begin position="1"/>
        <end position="19"/>
    </location>
</feature>
<protein>
    <recommendedName>
        <fullName evidence="3">Tyrosine specific protein phosphatases domain-containing protein</fullName>
    </recommendedName>
</protein>
<evidence type="ECO:0000256" key="1">
    <source>
        <dbReference type="SAM" id="SignalP"/>
    </source>
</evidence>
<proteinExistence type="predicted"/>
<organism evidence="2">
    <name type="scientific">Arcella intermedia</name>
    <dbReference type="NCBI Taxonomy" id="1963864"/>
    <lineage>
        <taxon>Eukaryota</taxon>
        <taxon>Amoebozoa</taxon>
        <taxon>Tubulinea</taxon>
        <taxon>Elardia</taxon>
        <taxon>Arcellinida</taxon>
        <taxon>Sphaerothecina</taxon>
        <taxon>Arcellidae</taxon>
        <taxon>Arcella</taxon>
    </lineage>
</organism>
<dbReference type="PANTHER" id="PTHR38745:SF2">
    <property type="entry name" value="TYROSINE SPECIFIC PROTEIN PHOSPHATASES DOMAIN-CONTAINING PROTEIN"/>
    <property type="match status" value="1"/>
</dbReference>
<dbReference type="PROSITE" id="PS00383">
    <property type="entry name" value="TYR_PHOSPHATASE_1"/>
    <property type="match status" value="1"/>
</dbReference>
<dbReference type="InterPro" id="IPR029021">
    <property type="entry name" value="Prot-tyrosine_phosphatase-like"/>
</dbReference>
<accession>A0A6B2LFY6</accession>
<evidence type="ECO:0000313" key="2">
    <source>
        <dbReference type="EMBL" id="NDV35770.1"/>
    </source>
</evidence>
<keyword evidence="1" id="KW-0732">Signal</keyword>
<dbReference type="AlphaFoldDB" id="A0A6B2LFY6"/>
<sequence>MTLATVLLVLVALACGAWADTLEKEKVILIDWTKGQPFTNFLFRGNEPKLTNAQGDYFAYTTLVSYLQSAAANHSLTLPSKFWLIDYKLYYFDDPLEDPDIKLETDFFSQNPSLGEIRLTQIIGTPTSPSIFPREFVQAEALDLPNWQHDKLPQFMQTLHQLLYTQGVNGLPVVLYFHCECGCDRTGEIAGSYVMRYLNYTYAQAYAWDQQVAGRWILPNHNWAMEWFCEYLFYALNFQSIGQCF</sequence>